<reference evidence="2 3" key="1">
    <citation type="submission" date="2020-04" db="EMBL/GenBank/DDBJ databases">
        <authorList>
            <person name="De Canck E."/>
        </authorList>
    </citation>
    <scope>NUCLEOTIDE SEQUENCE [LARGE SCALE GENOMIC DNA]</scope>
    <source>
        <strain evidence="2 3">LMG 24238</strain>
    </source>
</reference>
<evidence type="ECO:0000313" key="3">
    <source>
        <dbReference type="Proteomes" id="UP000494255"/>
    </source>
</evidence>
<feature type="compositionally biased region" description="Basic and acidic residues" evidence="1">
    <location>
        <begin position="28"/>
        <end position="43"/>
    </location>
</feature>
<feature type="region of interest" description="Disordered" evidence="1">
    <location>
        <begin position="20"/>
        <end position="43"/>
    </location>
</feature>
<gene>
    <name evidence="2" type="ORF">LMG24238_00373</name>
</gene>
<keyword evidence="3" id="KW-1185">Reference proteome</keyword>
<dbReference type="Proteomes" id="UP000494255">
    <property type="component" value="Unassembled WGS sequence"/>
</dbReference>
<sequence>MRIGRERSLERVVKGILPRRVGCSKTGSPKEKRPVGRFPKPQDSKELAFLAGRVRLA</sequence>
<organism evidence="2 3">
    <name type="scientific">Paraburkholderia sediminicola</name>
    <dbReference type="NCBI Taxonomy" id="458836"/>
    <lineage>
        <taxon>Bacteria</taxon>
        <taxon>Pseudomonadati</taxon>
        <taxon>Pseudomonadota</taxon>
        <taxon>Betaproteobacteria</taxon>
        <taxon>Burkholderiales</taxon>
        <taxon>Burkholderiaceae</taxon>
        <taxon>Paraburkholderia</taxon>
    </lineage>
</organism>
<dbReference type="EMBL" id="CADIKC010000001">
    <property type="protein sequence ID" value="CAB3642198.1"/>
    <property type="molecule type" value="Genomic_DNA"/>
</dbReference>
<proteinExistence type="predicted"/>
<protein>
    <submittedName>
        <fullName evidence="2">Uncharacterized protein</fullName>
    </submittedName>
</protein>
<accession>A0A6J4ZT04</accession>
<dbReference type="AlphaFoldDB" id="A0A6J4ZT04"/>
<name>A0A6J4ZT04_9BURK</name>
<evidence type="ECO:0000256" key="1">
    <source>
        <dbReference type="SAM" id="MobiDB-lite"/>
    </source>
</evidence>
<evidence type="ECO:0000313" key="2">
    <source>
        <dbReference type="EMBL" id="CAB3642198.1"/>
    </source>
</evidence>